<name>A0A3B1ASZ0_9ZZZZ</name>
<proteinExistence type="predicted"/>
<dbReference type="AlphaFoldDB" id="A0A3B1ASZ0"/>
<evidence type="ECO:0000256" key="1">
    <source>
        <dbReference type="SAM" id="MobiDB-lite"/>
    </source>
</evidence>
<evidence type="ECO:0000313" key="2">
    <source>
        <dbReference type="EMBL" id="VAX02924.1"/>
    </source>
</evidence>
<accession>A0A3B1ASZ0</accession>
<protein>
    <submittedName>
        <fullName evidence="2">Uncharacterized protein</fullName>
    </submittedName>
</protein>
<feature type="compositionally biased region" description="Acidic residues" evidence="1">
    <location>
        <begin position="22"/>
        <end position="33"/>
    </location>
</feature>
<feature type="region of interest" description="Disordered" evidence="1">
    <location>
        <begin position="1"/>
        <end position="59"/>
    </location>
</feature>
<sequence>AKDEGSIFTIFLPRVANNASTSEEDDEESDDNNDNNAKELENKTVVPDAADEIDHAERE</sequence>
<feature type="non-terminal residue" evidence="2">
    <location>
        <position position="1"/>
    </location>
</feature>
<reference evidence="2" key="1">
    <citation type="submission" date="2018-06" db="EMBL/GenBank/DDBJ databases">
        <authorList>
            <person name="Zhirakovskaya E."/>
        </authorList>
    </citation>
    <scope>NUCLEOTIDE SEQUENCE</scope>
</reference>
<organism evidence="2">
    <name type="scientific">hydrothermal vent metagenome</name>
    <dbReference type="NCBI Taxonomy" id="652676"/>
    <lineage>
        <taxon>unclassified sequences</taxon>
        <taxon>metagenomes</taxon>
        <taxon>ecological metagenomes</taxon>
    </lineage>
</organism>
<dbReference type="EMBL" id="UOFV01000356">
    <property type="protein sequence ID" value="VAX02924.1"/>
    <property type="molecule type" value="Genomic_DNA"/>
</dbReference>
<gene>
    <name evidence="2" type="ORF">MNBD_GAMMA19-1758</name>
</gene>